<dbReference type="PANTHER" id="PTHR23501:SF1">
    <property type="entry name" value="TRANSPORT PROTEIN HSRA-RELATED"/>
    <property type="match status" value="1"/>
</dbReference>
<keyword evidence="3" id="KW-1003">Cell membrane</keyword>
<protein>
    <submittedName>
        <fullName evidence="9">DHA2 family efflux MFS transporter permease subunit</fullName>
    </submittedName>
</protein>
<evidence type="ECO:0000256" key="3">
    <source>
        <dbReference type="ARBA" id="ARBA00022475"/>
    </source>
</evidence>
<dbReference type="SUPFAM" id="SSF103473">
    <property type="entry name" value="MFS general substrate transporter"/>
    <property type="match status" value="1"/>
</dbReference>
<dbReference type="Proteomes" id="UP001193501">
    <property type="component" value="Unassembled WGS sequence"/>
</dbReference>
<feature type="transmembrane region" description="Helical" evidence="7">
    <location>
        <begin position="74"/>
        <end position="93"/>
    </location>
</feature>
<feature type="transmembrane region" description="Helical" evidence="7">
    <location>
        <begin position="258"/>
        <end position="279"/>
    </location>
</feature>
<dbReference type="InterPro" id="IPR020846">
    <property type="entry name" value="MFS_dom"/>
</dbReference>
<organism evidence="9 10">
    <name type="scientific">Stagnihabitans tardus</name>
    <dbReference type="NCBI Taxonomy" id="2699202"/>
    <lineage>
        <taxon>Bacteria</taxon>
        <taxon>Pseudomonadati</taxon>
        <taxon>Pseudomonadota</taxon>
        <taxon>Alphaproteobacteria</taxon>
        <taxon>Rhodobacterales</taxon>
        <taxon>Paracoccaceae</taxon>
        <taxon>Stagnihabitans</taxon>
    </lineage>
</organism>
<feature type="transmembrane region" description="Helical" evidence="7">
    <location>
        <begin position="395"/>
        <end position="414"/>
    </location>
</feature>
<feature type="transmembrane region" description="Helical" evidence="7">
    <location>
        <begin position="319"/>
        <end position="342"/>
    </location>
</feature>
<feature type="transmembrane region" description="Helical" evidence="7">
    <location>
        <begin position="285"/>
        <end position="307"/>
    </location>
</feature>
<evidence type="ECO:0000256" key="6">
    <source>
        <dbReference type="ARBA" id="ARBA00023136"/>
    </source>
</evidence>
<evidence type="ECO:0000256" key="5">
    <source>
        <dbReference type="ARBA" id="ARBA00022989"/>
    </source>
</evidence>
<reference evidence="9" key="1">
    <citation type="submission" date="2020-01" db="EMBL/GenBank/DDBJ databases">
        <authorList>
            <person name="Chen W.-M."/>
        </authorList>
    </citation>
    <scope>NUCLEOTIDE SEQUENCE</scope>
    <source>
        <strain evidence="9">CYK-10</strain>
    </source>
</reference>
<feature type="domain" description="Major facilitator superfamily (MFS) profile" evidence="8">
    <location>
        <begin position="5"/>
        <end position="451"/>
    </location>
</feature>
<feature type="transmembrane region" description="Helical" evidence="7">
    <location>
        <begin position="159"/>
        <end position="182"/>
    </location>
</feature>
<dbReference type="PROSITE" id="PS50850">
    <property type="entry name" value="MFS"/>
    <property type="match status" value="1"/>
</dbReference>
<dbReference type="Gene3D" id="1.20.1720.10">
    <property type="entry name" value="Multidrug resistance protein D"/>
    <property type="match status" value="1"/>
</dbReference>
<feature type="transmembrane region" description="Helical" evidence="7">
    <location>
        <begin position="129"/>
        <end position="153"/>
    </location>
</feature>
<comment type="caution">
    <text evidence="9">The sequence shown here is derived from an EMBL/GenBank/DDBJ whole genome shotgun (WGS) entry which is preliminary data.</text>
</comment>
<keyword evidence="5 7" id="KW-1133">Transmembrane helix</keyword>
<evidence type="ECO:0000256" key="4">
    <source>
        <dbReference type="ARBA" id="ARBA00022692"/>
    </source>
</evidence>
<evidence type="ECO:0000256" key="2">
    <source>
        <dbReference type="ARBA" id="ARBA00022448"/>
    </source>
</evidence>
<feature type="transmembrane region" description="Helical" evidence="7">
    <location>
        <begin position="426"/>
        <end position="446"/>
    </location>
</feature>
<dbReference type="AlphaFoldDB" id="A0AAE4Y8M6"/>
<gene>
    <name evidence="9" type="ORF">GV832_03795</name>
</gene>
<dbReference type="PANTHER" id="PTHR23501">
    <property type="entry name" value="MAJOR FACILITATOR SUPERFAMILY"/>
    <property type="match status" value="1"/>
</dbReference>
<accession>A0AAE4Y8M6</accession>
<feature type="transmembrane region" description="Helical" evidence="7">
    <location>
        <begin position="348"/>
        <end position="374"/>
    </location>
</feature>
<dbReference type="Gene3D" id="1.20.1250.20">
    <property type="entry name" value="MFS general substrate transporter like domains"/>
    <property type="match status" value="1"/>
</dbReference>
<dbReference type="GO" id="GO:0005886">
    <property type="term" value="C:plasma membrane"/>
    <property type="evidence" value="ECO:0007669"/>
    <property type="project" value="UniProtKB-SubCell"/>
</dbReference>
<keyword evidence="2" id="KW-0813">Transport</keyword>
<dbReference type="EMBL" id="JAABNR010000003">
    <property type="protein sequence ID" value="NBZ86693.1"/>
    <property type="molecule type" value="Genomic_DNA"/>
</dbReference>
<dbReference type="GO" id="GO:0022857">
    <property type="term" value="F:transmembrane transporter activity"/>
    <property type="evidence" value="ECO:0007669"/>
    <property type="project" value="InterPro"/>
</dbReference>
<dbReference type="Pfam" id="PF07690">
    <property type="entry name" value="MFS_1"/>
    <property type="match status" value="1"/>
</dbReference>
<evidence type="ECO:0000256" key="7">
    <source>
        <dbReference type="SAM" id="Phobius"/>
    </source>
</evidence>
<feature type="transmembrane region" description="Helical" evidence="7">
    <location>
        <begin position="99"/>
        <end position="117"/>
    </location>
</feature>
<comment type="subcellular location">
    <subcellularLocation>
        <location evidence="1">Cell membrane</location>
        <topology evidence="1">Multi-pass membrane protein</topology>
    </subcellularLocation>
</comment>
<dbReference type="PRINTS" id="PR01036">
    <property type="entry name" value="TCRTETB"/>
</dbReference>
<keyword evidence="10" id="KW-1185">Reference proteome</keyword>
<evidence type="ECO:0000313" key="10">
    <source>
        <dbReference type="Proteomes" id="UP001193501"/>
    </source>
</evidence>
<sequence length="458" mass="48466">MKRVVPLIVAVALLMENIDSSVLSTSLPAMALDLATDPIHLKLVLTSYLLALAVFIPASGWAADRFGSRHVFRAAILVFTLGSIACGLSQTLWQLVFARTLQGIGGSMMVPVGRLIVLRSVPKAGLVSAMAWLTVPALMGPVIGPLLGGWITTYWNWRWIFWINIPLSVVGLILATLLIPDIREEATSRFDWKGFLMAGPGLAFFLTGATLAGLNLAPGVLVASLLVGGLALLIAFVAHARRASEPLIDLRLLRLPTFRISVTAGTLFRVGVGALPFLLPLMFQLGFGLSAFASGALTFVSGFGAMAMKFAAQPLLRRFGFRGVLIGNALVSAALGLAPALFTPLTPALVILMLLLMGGLSRSLQFTALNAIAYADVPKEQLSSATSFTAVLQQLSGSLGITLAAMGLEAAGWWRGVEATDLGNFPFVFVLLSALGLTSAALFLTLDRRAGEALVDRN</sequence>
<name>A0AAE4Y8M6_9RHOB</name>
<evidence type="ECO:0000313" key="9">
    <source>
        <dbReference type="EMBL" id="NBZ86693.1"/>
    </source>
</evidence>
<keyword evidence="4 7" id="KW-0812">Transmembrane</keyword>
<keyword evidence="6 7" id="KW-0472">Membrane</keyword>
<feature type="transmembrane region" description="Helical" evidence="7">
    <location>
        <begin position="220"/>
        <end position="238"/>
    </location>
</feature>
<dbReference type="CDD" id="cd17503">
    <property type="entry name" value="MFS_LmrB_MDR_like"/>
    <property type="match status" value="1"/>
</dbReference>
<dbReference type="InterPro" id="IPR036259">
    <property type="entry name" value="MFS_trans_sf"/>
</dbReference>
<feature type="transmembrane region" description="Helical" evidence="7">
    <location>
        <begin position="194"/>
        <end position="214"/>
    </location>
</feature>
<proteinExistence type="predicted"/>
<evidence type="ECO:0000256" key="1">
    <source>
        <dbReference type="ARBA" id="ARBA00004651"/>
    </source>
</evidence>
<dbReference type="InterPro" id="IPR004638">
    <property type="entry name" value="EmrB-like"/>
</dbReference>
<evidence type="ECO:0000259" key="8">
    <source>
        <dbReference type="PROSITE" id="PS50850"/>
    </source>
</evidence>
<dbReference type="NCBIfam" id="TIGR00711">
    <property type="entry name" value="efflux_EmrB"/>
    <property type="match status" value="1"/>
</dbReference>
<dbReference type="InterPro" id="IPR011701">
    <property type="entry name" value="MFS"/>
</dbReference>
<feature type="transmembrane region" description="Helical" evidence="7">
    <location>
        <begin position="40"/>
        <end position="62"/>
    </location>
</feature>